<dbReference type="KEGG" id="tsy:THSYN_08805"/>
<evidence type="ECO:0000313" key="3">
    <source>
        <dbReference type="Proteomes" id="UP000232638"/>
    </source>
</evidence>
<dbReference type="EMBL" id="CP020370">
    <property type="protein sequence ID" value="AUB81041.1"/>
    <property type="molecule type" value="Genomic_DNA"/>
</dbReference>
<name>A0A2K8U7J9_9GAMM</name>
<evidence type="ECO:0008006" key="4">
    <source>
        <dbReference type="Google" id="ProtNLM"/>
    </source>
</evidence>
<reference evidence="2 3" key="1">
    <citation type="submission" date="2017-03" db="EMBL/GenBank/DDBJ databases">
        <title>Complete genome sequence of Candidatus 'Thiodictyon syntrophicum' sp. nov. strain Cad16T, a photolithoautotroph purple sulfur bacterium isolated from an alpine meromictic lake.</title>
        <authorList>
            <person name="Luedin S.M."/>
            <person name="Pothier J.F."/>
            <person name="Danza F."/>
            <person name="Storelli N."/>
            <person name="Wittwer M."/>
            <person name="Tonolla M."/>
        </authorList>
    </citation>
    <scope>NUCLEOTIDE SEQUENCE [LARGE SCALE GENOMIC DNA]</scope>
    <source>
        <strain evidence="2 3">Cad16T</strain>
    </source>
</reference>
<accession>A0A2K8U7J9</accession>
<evidence type="ECO:0000313" key="2">
    <source>
        <dbReference type="EMBL" id="AUB81041.1"/>
    </source>
</evidence>
<proteinExistence type="predicted"/>
<feature type="chain" id="PRO_5014713595" description="PEP-CTERM protein-sorting domain-containing protein" evidence="1">
    <location>
        <begin position="21"/>
        <end position="203"/>
    </location>
</feature>
<gene>
    <name evidence="2" type="ORF">THSYN_08805</name>
</gene>
<evidence type="ECO:0000256" key="1">
    <source>
        <dbReference type="SAM" id="SignalP"/>
    </source>
</evidence>
<keyword evidence="3" id="KW-1185">Reference proteome</keyword>
<organism evidence="2 3">
    <name type="scientific">Candidatus Thiodictyon syntrophicum</name>
    <dbReference type="NCBI Taxonomy" id="1166950"/>
    <lineage>
        <taxon>Bacteria</taxon>
        <taxon>Pseudomonadati</taxon>
        <taxon>Pseudomonadota</taxon>
        <taxon>Gammaproteobacteria</taxon>
        <taxon>Chromatiales</taxon>
        <taxon>Chromatiaceae</taxon>
        <taxon>Thiodictyon</taxon>
    </lineage>
</organism>
<feature type="signal peptide" evidence="1">
    <location>
        <begin position="1"/>
        <end position="20"/>
    </location>
</feature>
<dbReference type="Proteomes" id="UP000232638">
    <property type="component" value="Chromosome"/>
</dbReference>
<dbReference type="RefSeq" id="WP_100918817.1">
    <property type="nucleotide sequence ID" value="NZ_CP020370.1"/>
</dbReference>
<sequence>MNKRLLAAALASAFAANAHAFLITVEPDDFTHEQNISALTPGVTLQWVSGSPVYAYETDDFEYASTGTRVFGYDAGFGVEPYWDDENQFRADFAGWVNYVSIDVVNNDEEGDNDSAYMEVYGVSGLLATVYTNGISFPGFETLSFYEGTVNISYILMSSADGADYNLDRMEFGIPAAPTLALFSLGLLGLASTRARVGGPRRL</sequence>
<protein>
    <recommendedName>
        <fullName evidence="4">PEP-CTERM protein-sorting domain-containing protein</fullName>
    </recommendedName>
</protein>
<dbReference type="AlphaFoldDB" id="A0A2K8U7J9"/>
<keyword evidence="1" id="KW-0732">Signal</keyword>